<dbReference type="STRING" id="768679.TTX_0417"/>
<keyword evidence="2" id="KW-1185">Reference proteome</keyword>
<dbReference type="Proteomes" id="UP000002654">
    <property type="component" value="Chromosome"/>
</dbReference>
<dbReference type="RefSeq" id="WP_014126345.1">
    <property type="nucleotide sequence ID" value="NC_016070.1"/>
</dbReference>
<evidence type="ECO:0000313" key="1">
    <source>
        <dbReference type="EMBL" id="CCC81088.1"/>
    </source>
</evidence>
<dbReference type="PaxDb" id="768679-TTX_0417"/>
<dbReference type="AlphaFoldDB" id="G4RNE4"/>
<dbReference type="KEGG" id="ttn:TTX_0417"/>
<protein>
    <submittedName>
        <fullName evidence="1">Uncharacterized protein</fullName>
    </submittedName>
</protein>
<dbReference type="OrthoDB" id="28704at2157"/>
<dbReference type="HOGENOM" id="CLU_2565878_0_0_2"/>
<name>G4RNE4_THETK</name>
<reference evidence="1 2" key="1">
    <citation type="journal article" date="2011" name="PLoS ONE">
        <title>The complete genome sequence of Thermoproteus tenax: a physiologically versatile member of the Crenarchaeota.</title>
        <authorList>
            <person name="Siebers B."/>
            <person name="Zaparty M."/>
            <person name="Raddatz G."/>
            <person name="Tjaden B."/>
            <person name="Albers S.V."/>
            <person name="Bell S.D."/>
            <person name="Blombach F."/>
            <person name="Kletzin A."/>
            <person name="Kyrpides N."/>
            <person name="Lanz C."/>
            <person name="Plagens A."/>
            <person name="Rampp M."/>
            <person name="Rosinus A."/>
            <person name="von Jan M."/>
            <person name="Makarova K.S."/>
            <person name="Klenk H.P."/>
            <person name="Schuster S.C."/>
            <person name="Hensel R."/>
        </authorList>
    </citation>
    <scope>NUCLEOTIDE SEQUENCE [LARGE SCALE GENOMIC DNA]</scope>
    <source>
        <strain evidence="2">ATCC 35583 / DSM 2078 / JCM 9277 / NBRC 100435 / Kra 1</strain>
    </source>
</reference>
<dbReference type="GeneID" id="11263423"/>
<dbReference type="PATRIC" id="fig|768679.9.peg.434"/>
<evidence type="ECO:0000313" key="2">
    <source>
        <dbReference type="Proteomes" id="UP000002654"/>
    </source>
</evidence>
<sequence>MYIREDYETVVSTLCLCDVKEYIKAKEGKVVFPRKYYGRPLDEVLDSIGGFKILSERGGYTHVFVVGSRALVKMATRPATLAQRAAT</sequence>
<accession>G4RNE4</accession>
<proteinExistence type="predicted"/>
<dbReference type="EMBL" id="FN869859">
    <property type="protein sequence ID" value="CCC81088.1"/>
    <property type="molecule type" value="Genomic_DNA"/>
</dbReference>
<organism evidence="1 2">
    <name type="scientific">Thermoproteus tenax (strain ATCC 35583 / DSM 2078 / JCM 9277 / NBRC 100435 / Kra 1)</name>
    <dbReference type="NCBI Taxonomy" id="768679"/>
    <lineage>
        <taxon>Archaea</taxon>
        <taxon>Thermoproteota</taxon>
        <taxon>Thermoprotei</taxon>
        <taxon>Thermoproteales</taxon>
        <taxon>Thermoproteaceae</taxon>
        <taxon>Thermoproteus</taxon>
    </lineage>
</organism>
<gene>
    <name evidence="1" type="ordered locus">TTX_0417</name>
</gene>
<dbReference type="eggNOG" id="arCOG04015">
    <property type="taxonomic scope" value="Archaea"/>
</dbReference>